<proteinExistence type="predicted"/>
<dbReference type="EMBL" id="QEQD01000010">
    <property type="protein sequence ID" value="RDF00786.1"/>
    <property type="molecule type" value="Genomic_DNA"/>
</dbReference>
<gene>
    <name evidence="1" type="ORF">DPV98_09475</name>
</gene>
<organism evidence="1 2">
    <name type="scientific">Haemophilus parahaemolyticus</name>
    <dbReference type="NCBI Taxonomy" id="735"/>
    <lineage>
        <taxon>Bacteria</taxon>
        <taxon>Pseudomonadati</taxon>
        <taxon>Pseudomonadota</taxon>
        <taxon>Gammaproteobacteria</taxon>
        <taxon>Pasteurellales</taxon>
        <taxon>Pasteurellaceae</taxon>
        <taxon>Haemophilus</taxon>
    </lineage>
</organism>
<dbReference type="Proteomes" id="UP000253999">
    <property type="component" value="Unassembled WGS sequence"/>
</dbReference>
<name>A0A369ZDE0_HAEPH</name>
<sequence>MCQSERFVNNFLLRFGKYFCWFIIFPPHKFSTREKINFMLFYNALFPADFGRIRKKNIFNLTH</sequence>
<dbReference type="AlphaFoldDB" id="A0A369ZDE0"/>
<protein>
    <submittedName>
        <fullName evidence="1">Uncharacterized protein</fullName>
    </submittedName>
</protein>
<dbReference type="STRING" id="735.B0185_08190"/>
<comment type="caution">
    <text evidence="1">The sequence shown here is derived from an EMBL/GenBank/DDBJ whole genome shotgun (WGS) entry which is preliminary data.</text>
</comment>
<evidence type="ECO:0000313" key="2">
    <source>
        <dbReference type="Proteomes" id="UP000253999"/>
    </source>
</evidence>
<evidence type="ECO:0000313" key="1">
    <source>
        <dbReference type="EMBL" id="RDF00786.1"/>
    </source>
</evidence>
<accession>A0A369ZDE0</accession>
<reference evidence="1 2" key="1">
    <citation type="submission" date="2018-05" db="EMBL/GenBank/DDBJ databases">
        <title>Draft Genome Sequences for a Diverse set of 7 Haemophilus Species.</title>
        <authorList>
            <person name="Nichols M."/>
            <person name="Topaz N."/>
            <person name="Wang X."/>
            <person name="Wang X."/>
            <person name="Boxrud D."/>
        </authorList>
    </citation>
    <scope>NUCLEOTIDE SEQUENCE [LARGE SCALE GENOMIC DNA]</scope>
    <source>
        <strain evidence="1 2">C2010039593</strain>
    </source>
</reference>